<dbReference type="AlphaFoldDB" id="A0A5A9PMM4"/>
<proteinExistence type="predicted"/>
<keyword evidence="2" id="KW-1185">Reference proteome</keyword>
<accession>A0A5A9PMM4</accession>
<sequence length="123" mass="13665">MLHGFLRKRRVRSWLQEDLQIARANIEEDFSAAFILAQNDTHTEILYYSCYCPKRQTGLYFLLVTSFGSIADIKQVSSSPAMKVGRPDPAVLPRYPGHVQSDVISVGAVTDTGRTADGRSSDS</sequence>
<evidence type="ECO:0000313" key="1">
    <source>
        <dbReference type="EMBL" id="KAA0723420.1"/>
    </source>
</evidence>
<name>A0A5A9PMM4_9TELE</name>
<gene>
    <name evidence="1" type="ORF">E1301_Tti012645</name>
</gene>
<organism evidence="1 2">
    <name type="scientific">Triplophysa tibetana</name>
    <dbReference type="NCBI Taxonomy" id="1572043"/>
    <lineage>
        <taxon>Eukaryota</taxon>
        <taxon>Metazoa</taxon>
        <taxon>Chordata</taxon>
        <taxon>Craniata</taxon>
        <taxon>Vertebrata</taxon>
        <taxon>Euteleostomi</taxon>
        <taxon>Actinopterygii</taxon>
        <taxon>Neopterygii</taxon>
        <taxon>Teleostei</taxon>
        <taxon>Ostariophysi</taxon>
        <taxon>Cypriniformes</taxon>
        <taxon>Nemacheilidae</taxon>
        <taxon>Triplophysa</taxon>
    </lineage>
</organism>
<dbReference type="EMBL" id="SOYY01000003">
    <property type="protein sequence ID" value="KAA0723420.1"/>
    <property type="molecule type" value="Genomic_DNA"/>
</dbReference>
<dbReference type="Proteomes" id="UP000324632">
    <property type="component" value="Chromosome 3"/>
</dbReference>
<reference evidence="1 2" key="1">
    <citation type="journal article" date="2019" name="Mol. Ecol. Resour.">
        <title>Chromosome-level genome assembly of Triplophysa tibetana, a fish adapted to the harsh high-altitude environment of the Tibetan Plateau.</title>
        <authorList>
            <person name="Yang X."/>
            <person name="Liu H."/>
            <person name="Ma Z."/>
            <person name="Zou Y."/>
            <person name="Zou M."/>
            <person name="Mao Y."/>
            <person name="Li X."/>
            <person name="Wang H."/>
            <person name="Chen T."/>
            <person name="Wang W."/>
            <person name="Yang R."/>
        </authorList>
    </citation>
    <scope>NUCLEOTIDE SEQUENCE [LARGE SCALE GENOMIC DNA]</scope>
    <source>
        <strain evidence="1">TTIB1903HZAU</strain>
        <tissue evidence="1">Muscle</tissue>
    </source>
</reference>
<protein>
    <submittedName>
        <fullName evidence="1">Uncharacterized protein</fullName>
    </submittedName>
</protein>
<evidence type="ECO:0000313" key="2">
    <source>
        <dbReference type="Proteomes" id="UP000324632"/>
    </source>
</evidence>
<comment type="caution">
    <text evidence="1">The sequence shown here is derived from an EMBL/GenBank/DDBJ whole genome shotgun (WGS) entry which is preliminary data.</text>
</comment>